<reference evidence="2" key="1">
    <citation type="submission" date="2016-11" db="EMBL/GenBank/DDBJ databases">
        <title>Mesorhizobium oceanicum sp. nov., isolated from deep seawater in South China Sea.</title>
        <authorList>
            <person name="Fu G.-Y."/>
        </authorList>
    </citation>
    <scope>NUCLEOTIDE SEQUENCE [LARGE SCALE GENOMIC DNA]</scope>
    <source>
        <strain evidence="2">B7</strain>
    </source>
</reference>
<evidence type="ECO:0000313" key="1">
    <source>
        <dbReference type="EMBL" id="APH74093.1"/>
    </source>
</evidence>
<organism evidence="1 2">
    <name type="scientific">Aquibium oceanicum</name>
    <dbReference type="NCBI Taxonomy" id="1670800"/>
    <lineage>
        <taxon>Bacteria</taxon>
        <taxon>Pseudomonadati</taxon>
        <taxon>Pseudomonadota</taxon>
        <taxon>Alphaproteobacteria</taxon>
        <taxon>Hyphomicrobiales</taxon>
        <taxon>Phyllobacteriaceae</taxon>
        <taxon>Aquibium</taxon>
    </lineage>
</organism>
<gene>
    <name evidence="1" type="ORF">BSQ44_24035</name>
</gene>
<sequence length="198" mass="21154">MKATTKAQGRSRITNGSLGDMDGRSKWARRFRDVIVALSDDLGGVDALTEMQRSLVRRAATMQVELERAEEGFAKAGLANADALKDYQTTVGQLRRVLETLDLKGKAAAVPPMPPAPAWTGKLVTLSPADVATTANGDGESYALPLDRAGRYDLARRVAHVIREAIDAGHPLPEPLANLAQEIGIARLLELEASDATA</sequence>
<keyword evidence="2" id="KW-1185">Reference proteome</keyword>
<proteinExistence type="predicted"/>
<name>A0A1L3SXD1_9HYPH</name>
<protein>
    <submittedName>
        <fullName evidence="1">Uncharacterized protein</fullName>
    </submittedName>
</protein>
<accession>A0A1L3SXD1</accession>
<dbReference type="STRING" id="1670800.BSQ44_24035"/>
<dbReference type="RefSeq" id="WP_072607557.1">
    <property type="nucleotide sequence ID" value="NZ_CP018171.1"/>
</dbReference>
<dbReference type="EMBL" id="CP018171">
    <property type="protein sequence ID" value="APH74093.1"/>
    <property type="molecule type" value="Genomic_DNA"/>
</dbReference>
<dbReference type="AlphaFoldDB" id="A0A1L3SXD1"/>
<dbReference type="KEGG" id="meso:BSQ44_24035"/>
<dbReference type="Proteomes" id="UP000182840">
    <property type="component" value="Chromosome"/>
</dbReference>
<evidence type="ECO:0000313" key="2">
    <source>
        <dbReference type="Proteomes" id="UP000182840"/>
    </source>
</evidence>